<dbReference type="PANTHER" id="PTHR31591:SF1">
    <property type="entry name" value="UPF0613 PROTEIN PB24D3.06C"/>
    <property type="match status" value="1"/>
</dbReference>
<dbReference type="PANTHER" id="PTHR31591">
    <property type="entry name" value="UPF0613 PROTEIN PB24D3.06C"/>
    <property type="match status" value="1"/>
</dbReference>
<dbReference type="OrthoDB" id="10034502at2759"/>
<dbReference type="EMBL" id="MNPJ01000048">
    <property type="protein sequence ID" value="OQS53363.1"/>
    <property type="molecule type" value="Genomic_DNA"/>
</dbReference>
<gene>
    <name evidence="1" type="ORF">EHP00_1966</name>
</gene>
<name>A0A1W0E2A4_9MICR</name>
<dbReference type="Proteomes" id="UP000192758">
    <property type="component" value="Unassembled WGS sequence"/>
</dbReference>
<dbReference type="AlphaFoldDB" id="A0A1W0E2A4"/>
<protein>
    <submittedName>
        <fullName evidence="1">Uncharacterized protein</fullName>
    </submittedName>
</protein>
<evidence type="ECO:0000313" key="1">
    <source>
        <dbReference type="EMBL" id="OQS53363.1"/>
    </source>
</evidence>
<dbReference type="Gene3D" id="3.40.50.1820">
    <property type="entry name" value="alpha/beta hydrolase"/>
    <property type="match status" value="1"/>
</dbReference>
<organism evidence="1 2">
    <name type="scientific">Ecytonucleospora hepatopenaei</name>
    <dbReference type="NCBI Taxonomy" id="646526"/>
    <lineage>
        <taxon>Eukaryota</taxon>
        <taxon>Fungi</taxon>
        <taxon>Fungi incertae sedis</taxon>
        <taxon>Microsporidia</taxon>
        <taxon>Enterocytozoonidae</taxon>
        <taxon>Ecytonucleospora</taxon>
    </lineage>
</organism>
<reference evidence="1 2" key="1">
    <citation type="journal article" date="2017" name="Environ. Microbiol.">
        <title>Decay of the glycolytic pathway and adaptation to intranuclear parasitism within Enterocytozoonidae microsporidia.</title>
        <authorList>
            <person name="Wiredu Boakye D."/>
            <person name="Jaroenlak P."/>
            <person name="Prachumwat A."/>
            <person name="Williams T.A."/>
            <person name="Bateman K.S."/>
            <person name="Itsathitphaisarn O."/>
            <person name="Sritunyalucksana K."/>
            <person name="Paszkiewicz K.H."/>
            <person name="Moore K.A."/>
            <person name="Stentiford G.D."/>
            <person name="Williams B.A."/>
        </authorList>
    </citation>
    <scope>NUCLEOTIDE SEQUENCE [LARGE SCALE GENOMIC DNA]</scope>
    <source>
        <strain evidence="1 2">TH1</strain>
    </source>
</reference>
<evidence type="ECO:0000313" key="2">
    <source>
        <dbReference type="Proteomes" id="UP000192758"/>
    </source>
</evidence>
<proteinExistence type="predicted"/>
<keyword evidence="2" id="KW-1185">Reference proteome</keyword>
<comment type="caution">
    <text evidence="1">The sequence shown here is derived from an EMBL/GenBank/DDBJ whole genome shotgun (WGS) entry which is preliminary data.</text>
</comment>
<dbReference type="InterPro" id="IPR029058">
    <property type="entry name" value="AB_hydrolase_fold"/>
</dbReference>
<dbReference type="InterPro" id="IPR013744">
    <property type="entry name" value="SidJ"/>
</dbReference>
<dbReference type="SUPFAM" id="SSF53474">
    <property type="entry name" value="alpha/beta-Hydrolases"/>
    <property type="match status" value="1"/>
</dbReference>
<dbReference type="VEuPathDB" id="MicrosporidiaDB:EHP00_1966"/>
<dbReference type="Pfam" id="PF08538">
    <property type="entry name" value="DUF1749"/>
    <property type="match status" value="1"/>
</dbReference>
<accession>A0A1W0E2A4</accession>
<sequence length="380" mass="44015">MSNDCNKICLNGCIKSYNNTNNTVFCNINANDKYNVAIVFINGLGGTLTSPAYLSHLNDFCTANKISLFIPQFDSHPSFQTKKIDEDIRNLCELFTSDIFVDNKKTNDIFVDNKKMNDNFYKYKEIFLLGHSTGCQVSLLFIKTLSDFILNNTISKLESNLKQSKLGSKLITEENKQLYGELYNNIKGVILQAPVSDVEGMEIVEKELPEYIKIAKEIINNDKNNIINNDKNNIINNDKNNIINNDNNLNNSVKKKEVIFYDNSYYCPYRFLSLYERNNTEDLFSSWINDNEYIKYNNIKHNCNNIKYDNNCNNIKYDNNCNDIKILSVVSGKDKYCYVDVKHKLKLMGEVKEIEGASHSLKEEEHQKEFIKIVEYFITQ</sequence>